<comment type="caution">
    <text evidence="1">The sequence shown here is derived from an EMBL/GenBank/DDBJ whole genome shotgun (WGS) entry which is preliminary data.</text>
</comment>
<keyword evidence="2" id="KW-1185">Reference proteome</keyword>
<dbReference type="EMBL" id="CAJHCQ010000027">
    <property type="protein sequence ID" value="CAD6559512.1"/>
    <property type="molecule type" value="Genomic_DNA"/>
</dbReference>
<evidence type="ECO:0008006" key="3">
    <source>
        <dbReference type="Google" id="ProtNLM"/>
    </source>
</evidence>
<name>A0ABM8P920_9BURK</name>
<sequence length="132" mass="14771">MRIDHEYIKRMIDIILSHPSPTFAIEDFDDAGLSFQTAEFEFHMKHFEDQGLIEQDDGDRGFGLTKSVDGYASWSVLPLRLTSKGHDFAEAVSEKTVWDKVRTELPGAAMSSLVTVSVGLFQAYAKKKLGLS</sequence>
<gene>
    <name evidence="1" type="ORF">LMG27952_06882</name>
</gene>
<accession>A0ABM8P920</accession>
<proteinExistence type="predicted"/>
<evidence type="ECO:0000313" key="2">
    <source>
        <dbReference type="Proteomes" id="UP000656319"/>
    </source>
</evidence>
<organism evidence="1 2">
    <name type="scientific">Paraburkholderia hiiakae</name>
    <dbReference type="NCBI Taxonomy" id="1081782"/>
    <lineage>
        <taxon>Bacteria</taxon>
        <taxon>Pseudomonadati</taxon>
        <taxon>Pseudomonadota</taxon>
        <taxon>Betaproteobacteria</taxon>
        <taxon>Burkholderiales</taxon>
        <taxon>Burkholderiaceae</taxon>
        <taxon>Paraburkholderia</taxon>
    </lineage>
</organism>
<evidence type="ECO:0000313" key="1">
    <source>
        <dbReference type="EMBL" id="CAD6559512.1"/>
    </source>
</evidence>
<dbReference type="Pfam" id="PF10711">
    <property type="entry name" value="DUF2513"/>
    <property type="match status" value="1"/>
</dbReference>
<dbReference type="Proteomes" id="UP000656319">
    <property type="component" value="Unassembled WGS sequence"/>
</dbReference>
<dbReference type="InterPro" id="IPR019650">
    <property type="entry name" value="DUF2513"/>
</dbReference>
<protein>
    <recommendedName>
        <fullName evidence="3">DUF2513 domain-containing protein</fullName>
    </recommendedName>
</protein>
<reference evidence="1 2" key="1">
    <citation type="submission" date="2020-10" db="EMBL/GenBank/DDBJ databases">
        <authorList>
            <person name="Peeters C."/>
        </authorList>
    </citation>
    <scope>NUCLEOTIDE SEQUENCE [LARGE SCALE GENOMIC DNA]</scope>
    <source>
        <strain evidence="1 2">LMG 27952</strain>
    </source>
</reference>